<dbReference type="EMBL" id="CP084166">
    <property type="protein sequence ID" value="UJG40527.1"/>
    <property type="molecule type" value="Genomic_DNA"/>
</dbReference>
<reference evidence="2" key="1">
    <citation type="journal article" date="2022" name="Nat. Microbiol.">
        <title>Unique mobile elements and scalable gene flow at the prokaryote-eukaryote boundary revealed by circularized Asgard archaea genomes.</title>
        <authorList>
            <person name="Wu F."/>
            <person name="Speth D.R."/>
            <person name="Philosof A."/>
            <person name="Cremiere A."/>
            <person name="Narayanan A."/>
            <person name="Barco R.A."/>
            <person name="Connon S.A."/>
            <person name="Amend J.P."/>
            <person name="Antoshechkin I.A."/>
            <person name="Orphan V.J."/>
        </authorList>
    </citation>
    <scope>NUCLEOTIDE SEQUENCE</scope>
    <source>
        <strain evidence="2">PM71</strain>
    </source>
</reference>
<accession>A0A9Y1FKE5</accession>
<name>A0A9Y1FKE5_9ARCH</name>
<dbReference type="Proteomes" id="UP001201020">
    <property type="component" value="Chromosome"/>
</dbReference>
<gene>
    <name evidence="2" type="ORF">K9W45_11910</name>
</gene>
<feature type="domain" description="N-acetyltransferase" evidence="1">
    <location>
        <begin position="124"/>
        <end position="262"/>
    </location>
</feature>
<dbReference type="SUPFAM" id="SSF55729">
    <property type="entry name" value="Acyl-CoA N-acyltransferases (Nat)"/>
    <property type="match status" value="1"/>
</dbReference>
<sequence>MSQSKIDIRKKYDFNEYLFYSFMPNSEVFHNKYGYFLKNNTIDTYSYITPTHLGSSEFDLFLEQCFSFFDNGKKYFTVKIPQDSNYNYNAKVLREKGFLRSLTDVDVMSLTKFDKINYFRNNALQIDELTEKNYNRWVNVFFDAFQYPRSLKKYISDMVLLQMKNNISFYVGVVSGKDISCFCSIKTEELIGIYGVGTKKRFQRRGYAKAMLSNFISEKLIEDKDLEFCLQTVLNSKAEQLYYSLGFEQIYIQRRFEWNPTF</sequence>
<evidence type="ECO:0000259" key="1">
    <source>
        <dbReference type="PROSITE" id="PS51186"/>
    </source>
</evidence>
<dbReference type="InterPro" id="IPR013653">
    <property type="entry name" value="GCN5-like_dom"/>
</dbReference>
<dbReference type="AlphaFoldDB" id="A0A9Y1FKE5"/>
<dbReference type="Pfam" id="PF08445">
    <property type="entry name" value="FR47"/>
    <property type="match status" value="1"/>
</dbReference>
<evidence type="ECO:0000313" key="2">
    <source>
        <dbReference type="EMBL" id="UJG40527.1"/>
    </source>
</evidence>
<organism evidence="2">
    <name type="scientific">Candidatus Heimdallarchaeum aukensis</name>
    <dbReference type="NCBI Taxonomy" id="2876573"/>
    <lineage>
        <taxon>Archaea</taxon>
        <taxon>Promethearchaeati</taxon>
        <taxon>Candidatus Heimdallarchaeota</taxon>
        <taxon>Candidatus Heimdallarchaeia (ex Rinke et al. 2021) (nom. nud.)</taxon>
        <taxon>Candidatus Heimdallarchaeales</taxon>
        <taxon>Candidatus Heimdallarchaeaceae</taxon>
        <taxon>Candidatus Heimdallarchaeum</taxon>
    </lineage>
</organism>
<proteinExistence type="predicted"/>
<dbReference type="PROSITE" id="PS51186">
    <property type="entry name" value="GNAT"/>
    <property type="match status" value="1"/>
</dbReference>
<dbReference type="Gene3D" id="3.40.630.30">
    <property type="match status" value="1"/>
</dbReference>
<dbReference type="GO" id="GO:0016747">
    <property type="term" value="F:acyltransferase activity, transferring groups other than amino-acyl groups"/>
    <property type="evidence" value="ECO:0007669"/>
    <property type="project" value="InterPro"/>
</dbReference>
<dbReference type="InterPro" id="IPR016181">
    <property type="entry name" value="Acyl_CoA_acyltransferase"/>
</dbReference>
<protein>
    <submittedName>
        <fullName evidence="2">GNAT family N-acetyltransferase</fullName>
    </submittedName>
</protein>
<dbReference type="InterPro" id="IPR000182">
    <property type="entry name" value="GNAT_dom"/>
</dbReference>